<dbReference type="PANTHER" id="PTHR43204">
    <property type="entry name" value="ABC TRANSPORTER I FAMILY MEMBER 6, CHLOROPLASTIC"/>
    <property type="match status" value="1"/>
</dbReference>
<keyword evidence="3 5" id="KW-0067">ATP-binding</keyword>
<feature type="domain" description="ABC transporter" evidence="4">
    <location>
        <begin position="2"/>
        <end position="233"/>
    </location>
</feature>
<dbReference type="InterPro" id="IPR003439">
    <property type="entry name" value="ABC_transporter-like_ATP-bd"/>
</dbReference>
<dbReference type="Gene3D" id="3.40.50.300">
    <property type="entry name" value="P-loop containing nucleotide triphosphate hydrolases"/>
    <property type="match status" value="1"/>
</dbReference>
<dbReference type="InterPro" id="IPR017871">
    <property type="entry name" value="ABC_transporter-like_CS"/>
</dbReference>
<dbReference type="InterPro" id="IPR010230">
    <property type="entry name" value="FeS-cluster_ATPase_SufC"/>
</dbReference>
<reference evidence="5 6" key="1">
    <citation type="submission" date="2021-02" db="EMBL/GenBank/DDBJ databases">
        <title>Characterization of Marinitoga sp. nov. str. BP5-C20A.</title>
        <authorList>
            <person name="Erauso G."/>
            <person name="Postec A."/>
        </authorList>
    </citation>
    <scope>NUCLEOTIDE SEQUENCE [LARGE SCALE GENOMIC DNA]</scope>
    <source>
        <strain evidence="5 6">BP5-C20A</strain>
    </source>
</reference>
<dbReference type="SMART" id="SM00382">
    <property type="entry name" value="AAA"/>
    <property type="match status" value="1"/>
</dbReference>
<evidence type="ECO:0000313" key="5">
    <source>
        <dbReference type="EMBL" id="WGS64719.1"/>
    </source>
</evidence>
<dbReference type="InterPro" id="IPR027417">
    <property type="entry name" value="P-loop_NTPase"/>
</dbReference>
<keyword evidence="2" id="KW-0547">Nucleotide-binding</keyword>
<sequence>MLELKNINFTTGSRKILEDITYTFEKGKIYAVLGNNGVGKSTLARIIMGLDGYKGNHGGKIFFEGQDITDTNITERAKLGITMAWQEPARFEGLGVKEYLTLGKRIKLSENELIEILNLVGLNPFYLHRKVDKTLSGGERKRIELASLIILKPKFAIFDEPDSGIDMMSNIMIERIFKMITANGGSVLSITHREEIAEIADEAFLICSGRIKAEGDPKKVSEVYKTTCDNCAHINVPIDFFENEVKL</sequence>
<dbReference type="PROSITE" id="PS00211">
    <property type="entry name" value="ABC_TRANSPORTER_1"/>
    <property type="match status" value="1"/>
</dbReference>
<evidence type="ECO:0000256" key="3">
    <source>
        <dbReference type="ARBA" id="ARBA00022840"/>
    </source>
</evidence>
<gene>
    <name evidence="5" type="ORF">JRV97_10210</name>
</gene>
<protein>
    <submittedName>
        <fullName evidence="5">ATP-binding cassette domain-containing protein</fullName>
    </submittedName>
</protein>
<accession>A0ABY8PQ30</accession>
<name>A0ABY8PQ30_9BACT</name>
<dbReference type="SUPFAM" id="SSF52540">
    <property type="entry name" value="P-loop containing nucleoside triphosphate hydrolases"/>
    <property type="match status" value="1"/>
</dbReference>
<dbReference type="PROSITE" id="PS50893">
    <property type="entry name" value="ABC_TRANSPORTER_2"/>
    <property type="match status" value="1"/>
</dbReference>
<dbReference type="GO" id="GO:0005524">
    <property type="term" value="F:ATP binding"/>
    <property type="evidence" value="ECO:0007669"/>
    <property type="project" value="UniProtKB-KW"/>
</dbReference>
<dbReference type="RefSeq" id="WP_280998576.1">
    <property type="nucleotide sequence ID" value="NZ_CP069362.1"/>
</dbReference>
<dbReference type="InterPro" id="IPR003593">
    <property type="entry name" value="AAA+_ATPase"/>
</dbReference>
<proteinExistence type="inferred from homology"/>
<evidence type="ECO:0000259" key="4">
    <source>
        <dbReference type="PROSITE" id="PS50893"/>
    </source>
</evidence>
<evidence type="ECO:0000256" key="1">
    <source>
        <dbReference type="ARBA" id="ARBA00006216"/>
    </source>
</evidence>
<dbReference type="PANTHER" id="PTHR43204:SF1">
    <property type="entry name" value="ABC TRANSPORTER I FAMILY MEMBER 6, CHLOROPLASTIC"/>
    <property type="match status" value="1"/>
</dbReference>
<evidence type="ECO:0000256" key="2">
    <source>
        <dbReference type="ARBA" id="ARBA00022741"/>
    </source>
</evidence>
<organism evidence="5 6">
    <name type="scientific">Marinitoga aeolica</name>
    <dbReference type="NCBI Taxonomy" id="2809031"/>
    <lineage>
        <taxon>Bacteria</taxon>
        <taxon>Thermotogati</taxon>
        <taxon>Thermotogota</taxon>
        <taxon>Thermotogae</taxon>
        <taxon>Petrotogales</taxon>
        <taxon>Petrotogaceae</taxon>
        <taxon>Marinitoga</taxon>
    </lineage>
</organism>
<dbReference type="Proteomes" id="UP001232493">
    <property type="component" value="Chromosome"/>
</dbReference>
<dbReference type="EMBL" id="CP069362">
    <property type="protein sequence ID" value="WGS64719.1"/>
    <property type="molecule type" value="Genomic_DNA"/>
</dbReference>
<evidence type="ECO:0000313" key="6">
    <source>
        <dbReference type="Proteomes" id="UP001232493"/>
    </source>
</evidence>
<comment type="similarity">
    <text evidence="1">Belongs to the ABC transporter superfamily. Ycf16 family.</text>
</comment>
<keyword evidence="6" id="KW-1185">Reference proteome</keyword>
<dbReference type="Pfam" id="PF00005">
    <property type="entry name" value="ABC_tran"/>
    <property type="match status" value="1"/>
</dbReference>